<dbReference type="Proteomes" id="UP000184139">
    <property type="component" value="Unassembled WGS sequence"/>
</dbReference>
<dbReference type="GO" id="GO:0000160">
    <property type="term" value="P:phosphorelay signal transduction system"/>
    <property type="evidence" value="ECO:0007669"/>
    <property type="project" value="InterPro"/>
</dbReference>
<dbReference type="RefSeq" id="WP_073377241.1">
    <property type="nucleotide sequence ID" value="NZ_FQXS01000018.1"/>
</dbReference>
<dbReference type="PANTHER" id="PTHR44591:SF3">
    <property type="entry name" value="RESPONSE REGULATORY DOMAIN-CONTAINING PROTEIN"/>
    <property type="match status" value="1"/>
</dbReference>
<dbReference type="EMBL" id="FQXS01000018">
    <property type="protein sequence ID" value="SHH96597.1"/>
    <property type="molecule type" value="Genomic_DNA"/>
</dbReference>
<accession>A0A1M5X9S2</accession>
<gene>
    <name evidence="4" type="ORF">SAMN02745124_02909</name>
</gene>
<evidence type="ECO:0000256" key="2">
    <source>
        <dbReference type="PROSITE-ProRule" id="PRU00169"/>
    </source>
</evidence>
<dbReference type="CDD" id="cd00156">
    <property type="entry name" value="REC"/>
    <property type="match status" value="1"/>
</dbReference>
<evidence type="ECO:0000256" key="1">
    <source>
        <dbReference type="ARBA" id="ARBA00022553"/>
    </source>
</evidence>
<organism evidence="4 5">
    <name type="scientific">Desulfofustis glycolicus DSM 9705</name>
    <dbReference type="NCBI Taxonomy" id="1121409"/>
    <lineage>
        <taxon>Bacteria</taxon>
        <taxon>Pseudomonadati</taxon>
        <taxon>Thermodesulfobacteriota</taxon>
        <taxon>Desulfobulbia</taxon>
        <taxon>Desulfobulbales</taxon>
        <taxon>Desulfocapsaceae</taxon>
        <taxon>Desulfofustis</taxon>
    </lineage>
</organism>
<sequence>MIPLRILIVDDEAIVRELLETILTNNGHETVAAQSGAEGVRYLLFDRFDLVITDLQLGDTSGMEIIRKVKELDETTIVFLMTGCRDALCRVKALQMGADAFLAKPFDLDEMISLIQFHSVKYLAAGKLRMHFPRNDLAVSE</sequence>
<reference evidence="4 5" key="1">
    <citation type="submission" date="2016-11" db="EMBL/GenBank/DDBJ databases">
        <authorList>
            <person name="Jaros S."/>
            <person name="Januszkiewicz K."/>
            <person name="Wedrychowicz H."/>
        </authorList>
    </citation>
    <scope>NUCLEOTIDE SEQUENCE [LARGE SCALE GENOMIC DNA]</scope>
    <source>
        <strain evidence="4 5">DSM 9705</strain>
    </source>
</reference>
<keyword evidence="1 2" id="KW-0597">Phosphoprotein</keyword>
<dbReference type="InterPro" id="IPR050595">
    <property type="entry name" value="Bact_response_regulator"/>
</dbReference>
<dbReference type="InterPro" id="IPR001789">
    <property type="entry name" value="Sig_transdc_resp-reg_receiver"/>
</dbReference>
<dbReference type="AlphaFoldDB" id="A0A1M5X9S2"/>
<dbReference type="InterPro" id="IPR011006">
    <property type="entry name" value="CheY-like_superfamily"/>
</dbReference>
<keyword evidence="5" id="KW-1185">Reference proteome</keyword>
<dbReference type="Pfam" id="PF00072">
    <property type="entry name" value="Response_reg"/>
    <property type="match status" value="1"/>
</dbReference>
<dbReference type="SUPFAM" id="SSF52172">
    <property type="entry name" value="CheY-like"/>
    <property type="match status" value="1"/>
</dbReference>
<feature type="domain" description="Response regulatory" evidence="3">
    <location>
        <begin position="5"/>
        <end position="119"/>
    </location>
</feature>
<dbReference type="SMART" id="SM00448">
    <property type="entry name" value="REC"/>
    <property type="match status" value="1"/>
</dbReference>
<protein>
    <submittedName>
        <fullName evidence="4">Response regulator receiver domain-containing protein</fullName>
    </submittedName>
</protein>
<evidence type="ECO:0000313" key="5">
    <source>
        <dbReference type="Proteomes" id="UP000184139"/>
    </source>
</evidence>
<name>A0A1M5X9S2_9BACT</name>
<dbReference type="PROSITE" id="PS50110">
    <property type="entry name" value="RESPONSE_REGULATORY"/>
    <property type="match status" value="1"/>
</dbReference>
<feature type="modified residue" description="4-aspartylphosphate" evidence="2">
    <location>
        <position position="54"/>
    </location>
</feature>
<evidence type="ECO:0000259" key="3">
    <source>
        <dbReference type="PROSITE" id="PS50110"/>
    </source>
</evidence>
<dbReference type="OrthoDB" id="5432534at2"/>
<evidence type="ECO:0000313" key="4">
    <source>
        <dbReference type="EMBL" id="SHH96597.1"/>
    </source>
</evidence>
<dbReference type="STRING" id="1121409.SAMN02745124_02909"/>
<proteinExistence type="predicted"/>
<dbReference type="PANTHER" id="PTHR44591">
    <property type="entry name" value="STRESS RESPONSE REGULATOR PROTEIN 1"/>
    <property type="match status" value="1"/>
</dbReference>
<dbReference type="Gene3D" id="3.40.50.2300">
    <property type="match status" value="1"/>
</dbReference>